<feature type="signal peptide" evidence="2">
    <location>
        <begin position="1"/>
        <end position="20"/>
    </location>
</feature>
<organism evidence="3 4">
    <name type="scientific">Bacillus cereus</name>
    <dbReference type="NCBI Taxonomy" id="1396"/>
    <lineage>
        <taxon>Bacteria</taxon>
        <taxon>Bacillati</taxon>
        <taxon>Bacillota</taxon>
        <taxon>Bacilli</taxon>
        <taxon>Bacillales</taxon>
        <taxon>Bacillaceae</taxon>
        <taxon>Bacillus</taxon>
        <taxon>Bacillus cereus group</taxon>
    </lineage>
</organism>
<evidence type="ECO:0000313" key="3">
    <source>
        <dbReference type="EMBL" id="RWQ73400.1"/>
    </source>
</evidence>
<name>A0A9X8IZB4_BACCE</name>
<evidence type="ECO:0000313" key="4">
    <source>
        <dbReference type="Proteomes" id="UP000253597"/>
    </source>
</evidence>
<dbReference type="AlphaFoldDB" id="A0A9X8IZB4"/>
<dbReference type="RefSeq" id="WP_098295990.1">
    <property type="nucleotide sequence ID" value="NZ_NTQN01000052.1"/>
</dbReference>
<dbReference type="PROSITE" id="PS51257">
    <property type="entry name" value="PROKAR_LIPOPROTEIN"/>
    <property type="match status" value="1"/>
</dbReference>
<dbReference type="EMBL" id="QNGD03000007">
    <property type="protein sequence ID" value="RWQ73400.1"/>
    <property type="molecule type" value="Genomic_DNA"/>
</dbReference>
<feature type="region of interest" description="Disordered" evidence="1">
    <location>
        <begin position="23"/>
        <end position="61"/>
    </location>
</feature>
<comment type="caution">
    <text evidence="3">The sequence shown here is derived from an EMBL/GenBank/DDBJ whole genome shotgun (WGS) entry which is preliminary data.</text>
</comment>
<accession>A0A9X8IZB4</accession>
<evidence type="ECO:0008006" key="5">
    <source>
        <dbReference type="Google" id="ProtNLM"/>
    </source>
</evidence>
<gene>
    <name evidence="3" type="ORF">DR116_0015120</name>
</gene>
<keyword evidence="2" id="KW-0732">Signal</keyword>
<evidence type="ECO:0000256" key="1">
    <source>
        <dbReference type="SAM" id="MobiDB-lite"/>
    </source>
</evidence>
<proteinExistence type="predicted"/>
<reference evidence="3 4" key="1">
    <citation type="submission" date="2019-01" db="EMBL/GenBank/DDBJ databases">
        <title>Draft genome sequence of heavy metal resistant Bacillus cereus NWUAB01.</title>
        <authorList>
            <person name="Babalola O."/>
            <person name="Aremu B.R."/>
            <person name="Ayangbenro A.S."/>
        </authorList>
    </citation>
    <scope>NUCLEOTIDE SEQUENCE [LARGE SCALE GENOMIC DNA]</scope>
    <source>
        <strain evidence="3 4">NWUAB01</strain>
    </source>
</reference>
<evidence type="ECO:0000256" key="2">
    <source>
        <dbReference type="SAM" id="SignalP"/>
    </source>
</evidence>
<protein>
    <recommendedName>
        <fullName evidence="5">DUF4352 domain-containing protein</fullName>
    </recommendedName>
</protein>
<sequence length="225" mass="24970">MKKQISLLLGSIMLTGGILAGCGSEDAPTERKEKATSAEQKDVSNKSEKDEKSTLNLSKVGQKAKADGNEAELMKIKEVNQTVDIAPIKYTVKNMKIIKMNKVNKSTESFLLQYTGGSNLPENLHYIQIQYSVENTSDQNVDFSGLDKVVLNNGEQLNAIGNDFIWEKEDNDSKFYGKVKKEGSVGLFIKGKPEEITSAKLIFSNTVNPEGYETITKEQQAEFQF</sequence>
<feature type="compositionally biased region" description="Basic and acidic residues" evidence="1">
    <location>
        <begin position="28"/>
        <end position="53"/>
    </location>
</feature>
<dbReference type="Proteomes" id="UP000253597">
    <property type="component" value="Unassembled WGS sequence"/>
</dbReference>
<feature type="chain" id="PRO_5040860535" description="DUF4352 domain-containing protein" evidence="2">
    <location>
        <begin position="21"/>
        <end position="225"/>
    </location>
</feature>